<sequence>MTQRRLTILLHWSILMLILMMVKGGTSAPVLRWAFVIGGSVWIAMAAIKGMMCKPGPKLQGTLRAVYPWAHRGMYAVLGITVALNALALMGVLPHDTGWTALLVLLALGALHGLFHFWRHNVLFDGALRVMMPRFMHKIL</sequence>
<evidence type="ECO:0000313" key="2">
    <source>
        <dbReference type="EMBL" id="SFS02628.1"/>
    </source>
</evidence>
<evidence type="ECO:0000313" key="3">
    <source>
        <dbReference type="Proteomes" id="UP000198926"/>
    </source>
</evidence>
<feature type="transmembrane region" description="Helical" evidence="1">
    <location>
        <begin position="73"/>
        <end position="93"/>
    </location>
</feature>
<dbReference type="EMBL" id="FOZM01000001">
    <property type="protein sequence ID" value="SFS02628.1"/>
    <property type="molecule type" value="Genomic_DNA"/>
</dbReference>
<keyword evidence="1" id="KW-0472">Membrane</keyword>
<name>A0A1I6LH54_9RHOB</name>
<evidence type="ECO:0000256" key="1">
    <source>
        <dbReference type="SAM" id="Phobius"/>
    </source>
</evidence>
<protein>
    <submittedName>
        <fullName evidence="2">Cytochrome b561</fullName>
    </submittedName>
</protein>
<dbReference type="AlphaFoldDB" id="A0A1I6LH54"/>
<dbReference type="STRING" id="1123755.SAMN05444714_0529"/>
<keyword evidence="3" id="KW-1185">Reference proteome</keyword>
<gene>
    <name evidence="2" type="ORF">SAMN05444714_0529</name>
</gene>
<feature type="transmembrane region" description="Helical" evidence="1">
    <location>
        <begin position="99"/>
        <end position="118"/>
    </location>
</feature>
<keyword evidence="1" id="KW-0812">Transmembrane</keyword>
<accession>A0A1I6LH54</accession>
<proteinExistence type="predicted"/>
<organism evidence="2 3">
    <name type="scientific">Yoonia litorea</name>
    <dbReference type="NCBI Taxonomy" id="1123755"/>
    <lineage>
        <taxon>Bacteria</taxon>
        <taxon>Pseudomonadati</taxon>
        <taxon>Pseudomonadota</taxon>
        <taxon>Alphaproteobacteria</taxon>
        <taxon>Rhodobacterales</taxon>
        <taxon>Paracoccaceae</taxon>
        <taxon>Yoonia</taxon>
    </lineage>
</organism>
<reference evidence="2 3" key="1">
    <citation type="submission" date="2016-10" db="EMBL/GenBank/DDBJ databases">
        <authorList>
            <person name="de Groot N.N."/>
        </authorList>
    </citation>
    <scope>NUCLEOTIDE SEQUENCE [LARGE SCALE GENOMIC DNA]</scope>
    <source>
        <strain evidence="2 3">DSM 29433</strain>
    </source>
</reference>
<feature type="transmembrane region" description="Helical" evidence="1">
    <location>
        <begin position="34"/>
        <end position="52"/>
    </location>
</feature>
<dbReference type="OrthoDB" id="7744460at2"/>
<dbReference type="RefSeq" id="WP_090203626.1">
    <property type="nucleotide sequence ID" value="NZ_FOZM01000001.1"/>
</dbReference>
<dbReference type="Proteomes" id="UP000198926">
    <property type="component" value="Unassembled WGS sequence"/>
</dbReference>
<keyword evidence="1" id="KW-1133">Transmembrane helix</keyword>